<dbReference type="PANTHER" id="PTHR43397">
    <property type="entry name" value="ERGOTHIONEINE BIOSYNTHESIS PROTEIN 1"/>
    <property type="match status" value="1"/>
</dbReference>
<reference evidence="5" key="1">
    <citation type="journal article" date="2019" name="Int. J. Syst. Evol. Microbiol.">
        <title>The Global Catalogue of Microorganisms (GCM) 10K type strain sequencing project: providing services to taxonomists for standard genome sequencing and annotation.</title>
        <authorList>
            <consortium name="The Broad Institute Genomics Platform"/>
            <consortium name="The Broad Institute Genome Sequencing Center for Infectious Disease"/>
            <person name="Wu L."/>
            <person name="Ma J."/>
        </authorList>
    </citation>
    <scope>NUCLEOTIDE SEQUENCE [LARGE SCALE GENOMIC DNA]</scope>
    <source>
        <strain evidence="5">CCUG 36956</strain>
    </source>
</reference>
<dbReference type="InterPro" id="IPR029063">
    <property type="entry name" value="SAM-dependent_MTases_sf"/>
</dbReference>
<dbReference type="NCBIfam" id="TIGR03438">
    <property type="entry name" value="egtD_ergothio"/>
    <property type="match status" value="1"/>
</dbReference>
<dbReference type="GO" id="GO:0032259">
    <property type="term" value="P:methylation"/>
    <property type="evidence" value="ECO:0007669"/>
    <property type="project" value="UniProtKB-KW"/>
</dbReference>
<dbReference type="InterPro" id="IPR017804">
    <property type="entry name" value="MeTrfase_EgtD-like"/>
</dbReference>
<sequence>MTKINVITNKNTFTIKHGSFQSDVMSGLSGLKKTLPCRWLYDNLGSELFEEITRVPEYYPTRTETIILQTYIREIADFAGRNAILVEYGAGAGIKTETLIAALQSLALDCYIPVDIAGEFLEETASRIQGKFPHLSIKPVVSDFMTDFALPPNLLGTRRVAFFPGSTIGNLSPKQAGDFLRRMRNHVGPEGAAIIGFDLKKDVETMISAYDDKAGITSKFNLNLLTRINRELEGNFELSRFKHSARWNEEESAIEMHIVSLEEQIATVGMFNFHFRAGETIHTESSRKYDVKGFEMLANANGWKMDHIWRDSDNKFGIAGLR</sequence>
<dbReference type="InterPro" id="IPR051128">
    <property type="entry name" value="EgtD_Methyltrsf_superfamily"/>
</dbReference>
<dbReference type="PANTHER" id="PTHR43397:SF1">
    <property type="entry name" value="ERGOTHIONEINE BIOSYNTHESIS PROTEIN 1"/>
    <property type="match status" value="1"/>
</dbReference>
<dbReference type="GO" id="GO:0052706">
    <property type="term" value="F:L-histidine N(alpha)-methyltransferase activity"/>
    <property type="evidence" value="ECO:0007669"/>
    <property type="project" value="UniProtKB-EC"/>
</dbReference>
<dbReference type="EC" id="2.1.1.44" evidence="4"/>
<evidence type="ECO:0000313" key="5">
    <source>
        <dbReference type="Proteomes" id="UP001596379"/>
    </source>
</evidence>
<gene>
    <name evidence="4" type="primary">egtD</name>
    <name evidence="4" type="ORF">ACFQO0_09500</name>
</gene>
<keyword evidence="2 4" id="KW-0808">Transferase</keyword>
<comment type="caution">
    <text evidence="4">The sequence shown here is derived from an EMBL/GenBank/DDBJ whole genome shotgun (WGS) entry which is preliminary data.</text>
</comment>
<dbReference type="InterPro" id="IPR019257">
    <property type="entry name" value="MeTrfase_dom"/>
</dbReference>
<feature type="domain" description="Histidine-specific methyltransferase SAM-dependent" evidence="3">
    <location>
        <begin position="20"/>
        <end position="319"/>
    </location>
</feature>
<dbReference type="Gene3D" id="3.40.50.150">
    <property type="entry name" value="Vaccinia Virus protein VP39"/>
    <property type="match status" value="1"/>
</dbReference>
<dbReference type="SUPFAM" id="SSF53335">
    <property type="entry name" value="S-adenosyl-L-methionine-dependent methyltransferases"/>
    <property type="match status" value="1"/>
</dbReference>
<evidence type="ECO:0000313" key="4">
    <source>
        <dbReference type="EMBL" id="MFC7298669.1"/>
    </source>
</evidence>
<protein>
    <submittedName>
        <fullName evidence="4">L-histidine N(Alpha)-methyltransferase</fullName>
        <ecNumber evidence="4">2.1.1.44</ecNumber>
    </submittedName>
</protein>
<evidence type="ECO:0000256" key="2">
    <source>
        <dbReference type="ARBA" id="ARBA00022679"/>
    </source>
</evidence>
<organism evidence="4 5">
    <name type="scientific">Herminiimonas aquatilis</name>
    <dbReference type="NCBI Taxonomy" id="345342"/>
    <lineage>
        <taxon>Bacteria</taxon>
        <taxon>Pseudomonadati</taxon>
        <taxon>Pseudomonadota</taxon>
        <taxon>Betaproteobacteria</taxon>
        <taxon>Burkholderiales</taxon>
        <taxon>Oxalobacteraceae</taxon>
        <taxon>Herminiimonas</taxon>
    </lineage>
</organism>
<name>A0ABW2J586_9BURK</name>
<accession>A0ABW2J586</accession>
<dbReference type="InterPro" id="IPR035094">
    <property type="entry name" value="EgtD"/>
</dbReference>
<dbReference type="Proteomes" id="UP001596379">
    <property type="component" value="Unassembled WGS sequence"/>
</dbReference>
<evidence type="ECO:0000256" key="1">
    <source>
        <dbReference type="ARBA" id="ARBA00022603"/>
    </source>
</evidence>
<keyword evidence="5" id="KW-1185">Reference proteome</keyword>
<keyword evidence="1 4" id="KW-0489">Methyltransferase</keyword>
<dbReference type="Pfam" id="PF10017">
    <property type="entry name" value="Methyltransf_33"/>
    <property type="match status" value="1"/>
</dbReference>
<dbReference type="RefSeq" id="WP_012078817.1">
    <property type="nucleotide sequence ID" value="NZ_JBHTCC010000002.1"/>
</dbReference>
<dbReference type="EMBL" id="JBHTCC010000002">
    <property type="protein sequence ID" value="MFC7298669.1"/>
    <property type="molecule type" value="Genomic_DNA"/>
</dbReference>
<dbReference type="PIRSF" id="PIRSF018005">
    <property type="entry name" value="UCP018005"/>
    <property type="match status" value="1"/>
</dbReference>
<evidence type="ECO:0000259" key="3">
    <source>
        <dbReference type="Pfam" id="PF10017"/>
    </source>
</evidence>
<proteinExistence type="predicted"/>